<evidence type="ECO:0000256" key="1">
    <source>
        <dbReference type="ARBA" id="ARBA00022801"/>
    </source>
</evidence>
<reference evidence="3 4" key="1">
    <citation type="submission" date="2023-07" db="EMBL/GenBank/DDBJ databases">
        <title>Genomic Encyclopedia of Type Strains, Phase IV (KMG-IV): sequencing the most valuable type-strain genomes for metagenomic binning, comparative biology and taxonomic classification.</title>
        <authorList>
            <person name="Goeker M."/>
        </authorList>
    </citation>
    <scope>NUCLEOTIDE SEQUENCE [LARGE SCALE GENOMIC DNA]</scope>
    <source>
        <strain evidence="3 4">DSM 45903</strain>
    </source>
</reference>
<evidence type="ECO:0000313" key="3">
    <source>
        <dbReference type="EMBL" id="MDR6225234.1"/>
    </source>
</evidence>
<dbReference type="InterPro" id="IPR004843">
    <property type="entry name" value="Calcineurin-like_PHP"/>
</dbReference>
<keyword evidence="4" id="KW-1185">Reference proteome</keyword>
<dbReference type="CDD" id="cd00840">
    <property type="entry name" value="MPP_Mre11_N"/>
    <property type="match status" value="1"/>
</dbReference>
<dbReference type="InterPro" id="IPR050535">
    <property type="entry name" value="DNA_Repair-Maintenance_Comp"/>
</dbReference>
<dbReference type="SUPFAM" id="SSF56300">
    <property type="entry name" value="Metallo-dependent phosphatases"/>
    <property type="match status" value="1"/>
</dbReference>
<protein>
    <submittedName>
        <fullName evidence="3">DNA repair exonuclease SbcCD nuclease subunit</fullName>
    </submittedName>
</protein>
<dbReference type="PANTHER" id="PTHR30337">
    <property type="entry name" value="COMPONENT OF ATP-DEPENDENT DSDNA EXONUCLEASE"/>
    <property type="match status" value="1"/>
</dbReference>
<dbReference type="GO" id="GO:0004527">
    <property type="term" value="F:exonuclease activity"/>
    <property type="evidence" value="ECO:0007669"/>
    <property type="project" value="UniProtKB-KW"/>
</dbReference>
<dbReference type="PANTHER" id="PTHR30337:SF7">
    <property type="entry name" value="PHOSPHOESTERASE"/>
    <property type="match status" value="1"/>
</dbReference>
<dbReference type="InterPro" id="IPR041796">
    <property type="entry name" value="Mre11_N"/>
</dbReference>
<evidence type="ECO:0000259" key="2">
    <source>
        <dbReference type="Pfam" id="PF00149"/>
    </source>
</evidence>
<sequence length="379" mass="44245">MKPITFIHTADLHLDLPFQGWRGSDDVLLRWRDEHRRTFAATIDTVMEKQTDYLLIAGDWLEYETASRSTAEWLIEQLERIKNTQVLIAPGNHDPFRPDSYYHSLSWPEHVTIFTGDWEERRFPEHGLTVVGRGFREFEEPEAEMPSVRVPEGERLILLFHGTLQNGNAGSPYFPVTKEKLAPLEADYVALGHIHQPHALRLNNQKRTWVRYPGSPHALRWQETGERSVTWGRLSDSGCHWEPVSVQTRRFEVDMIPLEGCKTDGEALKQIKQMIPEGKERDACRRLVLNGRRQAGWKPRAEWLSLQLKQSGFYHVEIVDETLPDYDLEWLRSQEGLVGTFVRKMEERMERTTMEEREHWHRALLKGLDALLSPEVKKP</sequence>
<accession>A0ABU1IM44</accession>
<keyword evidence="1" id="KW-0378">Hydrolase</keyword>
<feature type="domain" description="Calcineurin-like phosphoesterase" evidence="2">
    <location>
        <begin position="5"/>
        <end position="197"/>
    </location>
</feature>
<gene>
    <name evidence="3" type="ORF">JOE21_001225</name>
</gene>
<dbReference type="Pfam" id="PF00149">
    <property type="entry name" value="Metallophos"/>
    <property type="match status" value="1"/>
</dbReference>
<organism evidence="3 4">
    <name type="scientific">Desmospora profundinema</name>
    <dbReference type="NCBI Taxonomy" id="1571184"/>
    <lineage>
        <taxon>Bacteria</taxon>
        <taxon>Bacillati</taxon>
        <taxon>Bacillota</taxon>
        <taxon>Bacilli</taxon>
        <taxon>Bacillales</taxon>
        <taxon>Thermoactinomycetaceae</taxon>
        <taxon>Desmospora</taxon>
    </lineage>
</organism>
<comment type="caution">
    <text evidence="3">The sequence shown here is derived from an EMBL/GenBank/DDBJ whole genome shotgun (WGS) entry which is preliminary data.</text>
</comment>
<keyword evidence="3" id="KW-0540">Nuclease</keyword>
<proteinExistence type="predicted"/>
<dbReference type="InterPro" id="IPR029052">
    <property type="entry name" value="Metallo-depent_PP-like"/>
</dbReference>
<dbReference type="EMBL" id="JAVDQG010000002">
    <property type="protein sequence ID" value="MDR6225234.1"/>
    <property type="molecule type" value="Genomic_DNA"/>
</dbReference>
<dbReference type="Gene3D" id="3.60.21.10">
    <property type="match status" value="1"/>
</dbReference>
<keyword evidence="3" id="KW-0269">Exonuclease</keyword>
<dbReference type="RefSeq" id="WP_309863581.1">
    <property type="nucleotide sequence ID" value="NZ_JAVDQG010000002.1"/>
</dbReference>
<evidence type="ECO:0000313" key="4">
    <source>
        <dbReference type="Proteomes" id="UP001185012"/>
    </source>
</evidence>
<name>A0ABU1IM44_9BACL</name>
<dbReference type="Proteomes" id="UP001185012">
    <property type="component" value="Unassembled WGS sequence"/>
</dbReference>